<dbReference type="RefSeq" id="XP_041166444.1">
    <property type="nucleotide sequence ID" value="XM_041305633.1"/>
</dbReference>
<dbReference type="Proteomes" id="UP000719766">
    <property type="component" value="Unassembled WGS sequence"/>
</dbReference>
<dbReference type="OrthoDB" id="2652178at2759"/>
<keyword evidence="2" id="KW-1185">Reference proteome</keyword>
<organism evidence="1 2">
    <name type="scientific">Suillus plorans</name>
    <dbReference type="NCBI Taxonomy" id="116603"/>
    <lineage>
        <taxon>Eukaryota</taxon>
        <taxon>Fungi</taxon>
        <taxon>Dikarya</taxon>
        <taxon>Basidiomycota</taxon>
        <taxon>Agaricomycotina</taxon>
        <taxon>Agaricomycetes</taxon>
        <taxon>Agaricomycetidae</taxon>
        <taxon>Boletales</taxon>
        <taxon>Suillineae</taxon>
        <taxon>Suillaceae</taxon>
        <taxon>Suillus</taxon>
    </lineage>
</organism>
<evidence type="ECO:0000313" key="1">
    <source>
        <dbReference type="EMBL" id="KAG1804829.1"/>
    </source>
</evidence>
<accession>A0A9P7DWC6</accession>
<comment type="caution">
    <text evidence="1">The sequence shown here is derived from an EMBL/GenBank/DDBJ whole genome shotgun (WGS) entry which is preliminary data.</text>
</comment>
<dbReference type="AlphaFoldDB" id="A0A9P7DWC6"/>
<name>A0A9P7DWC6_9AGAM</name>
<dbReference type="GeneID" id="64599397"/>
<evidence type="ECO:0000313" key="2">
    <source>
        <dbReference type="Proteomes" id="UP000719766"/>
    </source>
</evidence>
<sequence>MSSPSCLPPFSSVAICLGMFELSNILSAPKWLEFYIRLIPSETIRTELYLLYFLLKGQVHLGDVWQIVGGRLLEAQREESLRNIAGDSSQCRTIEQAFIEERRDRSLRAIKVPTVDHVSVSATPKYVVAPPVAHSAAAVAYSAAAQQKCESWLRKQHTDLMSLTEPFFIESDPPPNTPAIDELAHAPEQRTSVIVNCNPSFRLSSTWVTLCVQEAFNEARKVELNTQAGLMVTYLDIERYHSHHCNVDSELLCLRAKMLRAKAEVELFELALENVCVSNYTDNVLSSNFHAVAASSRPTSFQTVLPEQVHIYKEHIPAGSINGRSDSTYGNSLVFVSA</sequence>
<protein>
    <submittedName>
        <fullName evidence="1">Uncharacterized protein</fullName>
    </submittedName>
</protein>
<gene>
    <name evidence="1" type="ORF">HD556DRAFT_1436997</name>
</gene>
<dbReference type="EMBL" id="JABBWE010000003">
    <property type="protein sequence ID" value="KAG1804829.1"/>
    <property type="molecule type" value="Genomic_DNA"/>
</dbReference>
<reference evidence="1" key="1">
    <citation type="journal article" date="2020" name="New Phytol.">
        <title>Comparative genomics reveals dynamic genome evolution in host specialist ectomycorrhizal fungi.</title>
        <authorList>
            <person name="Lofgren L.A."/>
            <person name="Nguyen N.H."/>
            <person name="Vilgalys R."/>
            <person name="Ruytinx J."/>
            <person name="Liao H.L."/>
            <person name="Branco S."/>
            <person name="Kuo A."/>
            <person name="LaButti K."/>
            <person name="Lipzen A."/>
            <person name="Andreopoulos W."/>
            <person name="Pangilinan J."/>
            <person name="Riley R."/>
            <person name="Hundley H."/>
            <person name="Na H."/>
            <person name="Barry K."/>
            <person name="Grigoriev I.V."/>
            <person name="Stajich J.E."/>
            <person name="Kennedy P.G."/>
        </authorList>
    </citation>
    <scope>NUCLEOTIDE SEQUENCE</scope>
    <source>
        <strain evidence="1">S12</strain>
    </source>
</reference>
<proteinExistence type="predicted"/>